<dbReference type="SUPFAM" id="SSF57184">
    <property type="entry name" value="Growth factor receptor domain"/>
    <property type="match status" value="1"/>
</dbReference>
<feature type="compositionally biased region" description="Pro residues" evidence="9">
    <location>
        <begin position="897"/>
        <end position="913"/>
    </location>
</feature>
<dbReference type="InterPro" id="IPR009030">
    <property type="entry name" value="Growth_fac_rcpt_cys_sf"/>
</dbReference>
<dbReference type="PROSITE" id="PS01208">
    <property type="entry name" value="VWFC_1"/>
    <property type="match status" value="3"/>
</dbReference>
<dbReference type="InterPro" id="IPR000152">
    <property type="entry name" value="EGF-type_Asp/Asn_hydroxyl_site"/>
</dbReference>
<feature type="domain" description="VWFC" evidence="11">
    <location>
        <begin position="747"/>
        <end position="807"/>
    </location>
</feature>
<comment type="caution">
    <text evidence="8">Lacks conserved residue(s) required for the propagation of feature annotation.</text>
</comment>
<dbReference type="Pfam" id="PF12662">
    <property type="entry name" value="cEGF"/>
    <property type="match status" value="3"/>
</dbReference>
<dbReference type="FunFam" id="2.10.25.10:FF:000361">
    <property type="entry name" value="von Willebrand factor C and EGF domain-containing protein"/>
    <property type="match status" value="1"/>
</dbReference>
<feature type="region of interest" description="Disordered" evidence="9">
    <location>
        <begin position="813"/>
        <end position="851"/>
    </location>
</feature>
<dbReference type="SMART" id="SM00179">
    <property type="entry name" value="EGF_CA"/>
    <property type="match status" value="3"/>
</dbReference>
<accession>A0AAX6QSM4</accession>
<dbReference type="Gene3D" id="6.20.200.20">
    <property type="match status" value="5"/>
</dbReference>
<evidence type="ECO:0000256" key="6">
    <source>
        <dbReference type="ARBA" id="ARBA00023157"/>
    </source>
</evidence>
<evidence type="ECO:0000259" key="11">
    <source>
        <dbReference type="PROSITE" id="PS50184"/>
    </source>
</evidence>
<proteinExistence type="predicted"/>
<evidence type="ECO:0000256" key="7">
    <source>
        <dbReference type="ARBA" id="ARBA00023180"/>
    </source>
</evidence>
<feature type="domain" description="VWFC" evidence="11">
    <location>
        <begin position="559"/>
        <end position="620"/>
    </location>
</feature>
<dbReference type="Pfam" id="PF00093">
    <property type="entry name" value="VWC"/>
    <property type="match status" value="3"/>
</dbReference>
<evidence type="ECO:0000313" key="13">
    <source>
        <dbReference type="RefSeq" id="XP_012924575.1"/>
    </source>
</evidence>
<dbReference type="SMART" id="SM00215">
    <property type="entry name" value="VWC_out"/>
    <property type="match status" value="5"/>
</dbReference>
<dbReference type="CDD" id="cd00054">
    <property type="entry name" value="EGF_CA"/>
    <property type="match status" value="3"/>
</dbReference>
<dbReference type="InterPro" id="IPR026823">
    <property type="entry name" value="cEGF"/>
</dbReference>
<dbReference type="SUPFAM" id="SSF57603">
    <property type="entry name" value="FnI-like domain"/>
    <property type="match status" value="6"/>
</dbReference>
<dbReference type="SMART" id="SM00214">
    <property type="entry name" value="VWC"/>
    <property type="match status" value="6"/>
</dbReference>
<protein>
    <submittedName>
        <fullName evidence="13">von Willebrand factor C and EGF domain-containing protein isoform X1</fullName>
    </submittedName>
</protein>
<keyword evidence="5" id="KW-0677">Repeat</keyword>
<feature type="region of interest" description="Disordered" evidence="9">
    <location>
        <begin position="363"/>
        <end position="383"/>
    </location>
</feature>
<dbReference type="GeneID" id="101713001"/>
<keyword evidence="7" id="KW-0325">Glycoprotein</keyword>
<dbReference type="SMART" id="SM00181">
    <property type="entry name" value="EGF"/>
    <property type="match status" value="4"/>
</dbReference>
<keyword evidence="12" id="KW-1185">Reference proteome</keyword>
<feature type="domain" description="VWFC" evidence="11">
    <location>
        <begin position="626"/>
        <end position="686"/>
    </location>
</feature>
<keyword evidence="3 8" id="KW-0245">EGF-like domain</keyword>
<dbReference type="CTD" id="220001"/>
<dbReference type="PANTHER" id="PTHR47333">
    <property type="entry name" value="VON WILLEBRAND FACTOR C AND EGF DOMAIN-CONTAINING PROTEIN"/>
    <property type="match status" value="1"/>
</dbReference>
<dbReference type="RefSeq" id="XP_012924575.1">
    <property type="nucleotide sequence ID" value="XM_013069121.2"/>
</dbReference>
<dbReference type="PROSITE" id="PS51257">
    <property type="entry name" value="PROKAR_LIPOPROTEIN"/>
    <property type="match status" value="1"/>
</dbReference>
<gene>
    <name evidence="13" type="primary">Vwce</name>
</gene>
<dbReference type="Pfam" id="PF23334">
    <property type="entry name" value="VWC2L_2nd"/>
    <property type="match status" value="2"/>
</dbReference>
<evidence type="ECO:0000256" key="3">
    <source>
        <dbReference type="ARBA" id="ARBA00022536"/>
    </source>
</evidence>
<dbReference type="PROSITE" id="PS01187">
    <property type="entry name" value="EGF_CA"/>
    <property type="match status" value="1"/>
</dbReference>
<dbReference type="Proteomes" id="UP000694906">
    <property type="component" value="Unplaced"/>
</dbReference>
<keyword evidence="2" id="KW-0964">Secreted</keyword>
<feature type="domain" description="EGF-like" evidence="10">
    <location>
        <begin position="255"/>
        <end position="293"/>
    </location>
</feature>
<dbReference type="AlphaFoldDB" id="A0AAX6QSM4"/>
<dbReference type="InterPro" id="IPR018097">
    <property type="entry name" value="EGF_Ca-bd_CS"/>
</dbReference>
<dbReference type="FunFam" id="2.10.25.10:FF:000010">
    <property type="entry name" value="Pro-epidermal growth factor"/>
    <property type="match status" value="1"/>
</dbReference>
<dbReference type="GO" id="GO:0005576">
    <property type="term" value="C:extracellular region"/>
    <property type="evidence" value="ECO:0007669"/>
    <property type="project" value="UniProtKB-SubCell"/>
</dbReference>
<feature type="domain" description="EGF-like" evidence="10">
    <location>
        <begin position="216"/>
        <end position="254"/>
    </location>
</feature>
<dbReference type="Gene3D" id="2.10.70.10">
    <property type="entry name" value="Complement Module, domain 1"/>
    <property type="match status" value="1"/>
</dbReference>
<evidence type="ECO:0000256" key="8">
    <source>
        <dbReference type="PROSITE-ProRule" id="PRU00076"/>
    </source>
</evidence>
<dbReference type="InterPro" id="IPR000742">
    <property type="entry name" value="EGF"/>
</dbReference>
<dbReference type="FunFam" id="2.10.25.10:FF:000545">
    <property type="entry name" value="von Willebrand factor C and EGF domain-containing protein"/>
    <property type="match status" value="1"/>
</dbReference>
<dbReference type="GO" id="GO:0098586">
    <property type="term" value="P:cellular response to virus"/>
    <property type="evidence" value="ECO:0007669"/>
    <property type="project" value="TreeGrafter"/>
</dbReference>
<feature type="region of interest" description="Disordered" evidence="9">
    <location>
        <begin position="873"/>
        <end position="974"/>
    </location>
</feature>
<comment type="subcellular location">
    <subcellularLocation>
        <location evidence="1">Secreted</location>
    </subcellularLocation>
</comment>
<dbReference type="InterPro" id="IPR052080">
    <property type="entry name" value="vWF_C/EGF_Fibrillin"/>
</dbReference>
<feature type="domain" description="VWFC" evidence="11">
    <location>
        <begin position="444"/>
        <end position="501"/>
    </location>
</feature>
<evidence type="ECO:0000256" key="1">
    <source>
        <dbReference type="ARBA" id="ARBA00004613"/>
    </source>
</evidence>
<dbReference type="GO" id="GO:0005737">
    <property type="term" value="C:cytoplasm"/>
    <property type="evidence" value="ECO:0007669"/>
    <property type="project" value="TreeGrafter"/>
</dbReference>
<dbReference type="PROSITE" id="PS00010">
    <property type="entry name" value="ASX_HYDROXYL"/>
    <property type="match status" value="3"/>
</dbReference>
<evidence type="ECO:0000313" key="12">
    <source>
        <dbReference type="Proteomes" id="UP000694906"/>
    </source>
</evidence>
<keyword evidence="6" id="KW-1015">Disulfide bond</keyword>
<dbReference type="PROSITE" id="PS01186">
    <property type="entry name" value="EGF_2"/>
    <property type="match status" value="2"/>
</dbReference>
<evidence type="ECO:0000256" key="4">
    <source>
        <dbReference type="ARBA" id="ARBA00022729"/>
    </source>
</evidence>
<dbReference type="GO" id="GO:0005509">
    <property type="term" value="F:calcium ion binding"/>
    <property type="evidence" value="ECO:0007669"/>
    <property type="project" value="InterPro"/>
</dbReference>
<evidence type="ECO:0000256" key="2">
    <source>
        <dbReference type="ARBA" id="ARBA00022525"/>
    </source>
</evidence>
<evidence type="ECO:0000256" key="9">
    <source>
        <dbReference type="SAM" id="MobiDB-lite"/>
    </source>
</evidence>
<feature type="domain" description="VWFC" evidence="11">
    <location>
        <begin position="687"/>
        <end position="745"/>
    </location>
</feature>
<feature type="region of interest" description="Disordered" evidence="9">
    <location>
        <begin position="422"/>
        <end position="441"/>
    </location>
</feature>
<keyword evidence="4" id="KW-0732">Signal</keyword>
<feature type="domain" description="EGF-like" evidence="10">
    <location>
        <begin position="294"/>
        <end position="336"/>
    </location>
</feature>
<name>A0AAX6QSM4_HETGA</name>
<dbReference type="PROSITE" id="PS50026">
    <property type="entry name" value="EGF_3"/>
    <property type="match status" value="3"/>
</dbReference>
<sequence>MRPGWPAGCAGETPPWGPDLCPLPLAAPPSTAGCPAFVSGGDGSCCTGGGTGCAVDPGHGGWAPAPGRLCCTPAPASQGARPRPLGEDAAPALCSREGGHPGAPSAVCLRRRRLGPHVCLSSFGSGCCPGWMPSVGSGHCTLPLCSFGCGSGICVAPNVCSCKDGEQGATCPDAHSPCGEYGCDLACNHGGCREVARVCPVGFSMTETAVGVRCTDIDECLSSSCEGRCVNTEGGFVCECGPGMQLAADRHSCQDMDECLQTPCQQRCRNSVGSYKCSCRAGFHLHGNRHSCVDVNECQRPPERRVCHHACHNTVGSFLCTCRPGFRLRADHKSCEALPKALSGPSAILQPRPPGMALLLPEAGRPGLSPGHSPPPGAPGPLAVVRATRPPAPAWLPSTPMATPVPAATLLGTLGPPFLLHGGALATPSSPPGPKDRSLPPGPSPCWHLGVTYASGSRWAKPGCRQCWCEDGEVTCGEVRCEATCSHPAPPEEGRCCPSCTGCFHSGAVRAEGAVFSPPGKNCTVCACVAGNVSCIYPECPPGPCEVASPSDCCTCVPVRCFFHGHWYTEGAVFSGAGDDCTTCVCQHGEVTCSFTPCPELDCPRQEWRLGPGQCCFACREPTARSGCSLDDNGAEFPVGQIWSPGDPCELCICQADGSVSCRRTDCVDSCPHPIRIPGQCCPDCSAGCTYTGQVFYNNETFPSTLDPCLSCICLLGSVACSPVDCPITCTYPFHPDGECCPVCLDCNYEGRKVANGQVFTLEDEPCTRCTCQLGEVSCERAPCPPACAQPTLPTPAGHCCASASCPGSPSLLDEKPGMSSAGAARSPHGHTEAPGTCSSCPGRPPAARPRPVLPLRQLLFGANASRLLPERTGRQEAWASPQWEAGGPFPGAPGSSPAPPASSLPPAPPGHPRPASGPTLLAEALPSLVTVPSPARTPATAPGLSEATPPPSSQQPSTGTPGRKSPPSEAPLA</sequence>
<reference evidence="13" key="1">
    <citation type="submission" date="2025-08" db="UniProtKB">
        <authorList>
            <consortium name="RefSeq"/>
        </authorList>
    </citation>
    <scope>IDENTIFICATION</scope>
</reference>
<dbReference type="PANTHER" id="PTHR47333:SF1">
    <property type="entry name" value="VON WILLEBRAND FACTOR C AND EGF DOMAIN-CONTAINING PROTEIN"/>
    <property type="match status" value="1"/>
</dbReference>
<evidence type="ECO:0000259" key="10">
    <source>
        <dbReference type="PROSITE" id="PS50026"/>
    </source>
</evidence>
<dbReference type="Gene3D" id="2.10.25.10">
    <property type="entry name" value="Laminin"/>
    <property type="match status" value="3"/>
</dbReference>
<dbReference type="PROSITE" id="PS50184">
    <property type="entry name" value="VWFC_2"/>
    <property type="match status" value="5"/>
</dbReference>
<evidence type="ECO:0000256" key="5">
    <source>
        <dbReference type="ARBA" id="ARBA00022737"/>
    </source>
</evidence>
<organism evidence="12 13">
    <name type="scientific">Heterocephalus glaber</name>
    <name type="common">Naked mole rat</name>
    <dbReference type="NCBI Taxonomy" id="10181"/>
    <lineage>
        <taxon>Eukaryota</taxon>
        <taxon>Metazoa</taxon>
        <taxon>Chordata</taxon>
        <taxon>Craniata</taxon>
        <taxon>Vertebrata</taxon>
        <taxon>Euteleostomi</taxon>
        <taxon>Mammalia</taxon>
        <taxon>Eutheria</taxon>
        <taxon>Euarchontoglires</taxon>
        <taxon>Glires</taxon>
        <taxon>Rodentia</taxon>
        <taxon>Hystricomorpha</taxon>
        <taxon>Bathyergidae</taxon>
        <taxon>Heterocephalus</taxon>
    </lineage>
</organism>
<dbReference type="InterPro" id="IPR001881">
    <property type="entry name" value="EGF-like_Ca-bd_dom"/>
</dbReference>
<dbReference type="InterPro" id="IPR001007">
    <property type="entry name" value="VWF_dom"/>
</dbReference>